<dbReference type="SMART" id="SM00418">
    <property type="entry name" value="HTH_ARSR"/>
    <property type="match status" value="1"/>
</dbReference>
<dbReference type="InterPro" id="IPR001845">
    <property type="entry name" value="HTH_ArsR_DNA-bd_dom"/>
</dbReference>
<dbReference type="PROSITE" id="PS50987">
    <property type="entry name" value="HTH_ARSR_2"/>
    <property type="match status" value="1"/>
</dbReference>
<keyword evidence="3" id="KW-0804">Transcription</keyword>
<evidence type="ECO:0000256" key="1">
    <source>
        <dbReference type="ARBA" id="ARBA00023015"/>
    </source>
</evidence>
<dbReference type="PANTHER" id="PTHR43132:SF6">
    <property type="entry name" value="HTH-TYPE TRANSCRIPTIONAL REPRESSOR CZRA"/>
    <property type="match status" value="1"/>
</dbReference>
<organism evidence="5 6">
    <name type="scientific">Dictyobacter formicarum</name>
    <dbReference type="NCBI Taxonomy" id="2778368"/>
    <lineage>
        <taxon>Bacteria</taxon>
        <taxon>Bacillati</taxon>
        <taxon>Chloroflexota</taxon>
        <taxon>Ktedonobacteria</taxon>
        <taxon>Ktedonobacterales</taxon>
        <taxon>Dictyobacteraceae</taxon>
        <taxon>Dictyobacter</taxon>
    </lineage>
</organism>
<evidence type="ECO:0000313" key="5">
    <source>
        <dbReference type="EMBL" id="GHO89326.1"/>
    </source>
</evidence>
<evidence type="ECO:0000256" key="3">
    <source>
        <dbReference type="ARBA" id="ARBA00023163"/>
    </source>
</evidence>
<keyword evidence="1" id="KW-0805">Transcription regulation</keyword>
<dbReference type="InterPro" id="IPR051011">
    <property type="entry name" value="Metal_resp_trans_reg"/>
</dbReference>
<dbReference type="EMBL" id="BNJJ01000034">
    <property type="protein sequence ID" value="GHO89326.1"/>
    <property type="molecule type" value="Genomic_DNA"/>
</dbReference>
<dbReference type="CDD" id="cd00090">
    <property type="entry name" value="HTH_ARSR"/>
    <property type="match status" value="1"/>
</dbReference>
<sequence length="132" mass="15109">MRKEAELIPIDREAVDAARQQAFSDAHLSLIVETFQGLSDHTRARILYALTQRSLCVRDLAILVDVSESAVSHHLRSLRDRRLVKSRREGTIIYYSVDDQHVAALFREAQHHVDHVRLGLPDHPYSLPAHQD</sequence>
<dbReference type="InterPro" id="IPR011991">
    <property type="entry name" value="ArsR-like_HTH"/>
</dbReference>
<accession>A0ABQ3VWA9</accession>
<dbReference type="RefSeq" id="WP_201366851.1">
    <property type="nucleotide sequence ID" value="NZ_BNJJ01000034.1"/>
</dbReference>
<dbReference type="InterPro" id="IPR036390">
    <property type="entry name" value="WH_DNA-bd_sf"/>
</dbReference>
<proteinExistence type="predicted"/>
<dbReference type="SUPFAM" id="SSF46785">
    <property type="entry name" value="Winged helix' DNA-binding domain"/>
    <property type="match status" value="1"/>
</dbReference>
<gene>
    <name evidence="5" type="ORF">KSZ_73320</name>
</gene>
<feature type="domain" description="HTH arsR-type" evidence="4">
    <location>
        <begin position="23"/>
        <end position="117"/>
    </location>
</feature>
<reference evidence="5 6" key="1">
    <citation type="journal article" date="2021" name="Int. J. Syst. Evol. Microbiol.">
        <title>Reticulibacter mediterranei gen. nov., sp. nov., within the new family Reticulibacteraceae fam. nov., and Ktedonospora formicarum gen. nov., sp. nov., Ktedonobacter robiniae sp. nov., Dictyobacter formicarum sp. nov. and Dictyobacter arantiisoli sp. nov., belonging to the class Ktedonobacteria.</title>
        <authorList>
            <person name="Yabe S."/>
            <person name="Zheng Y."/>
            <person name="Wang C.M."/>
            <person name="Sakai Y."/>
            <person name="Abe K."/>
            <person name="Yokota A."/>
            <person name="Donadio S."/>
            <person name="Cavaletti L."/>
            <person name="Monciardini P."/>
        </authorList>
    </citation>
    <scope>NUCLEOTIDE SEQUENCE [LARGE SCALE GENOMIC DNA]</scope>
    <source>
        <strain evidence="5 6">SOSP1-9</strain>
    </source>
</reference>
<dbReference type="InterPro" id="IPR018334">
    <property type="entry name" value="ArsR_HTH"/>
</dbReference>
<dbReference type="NCBIfam" id="NF033788">
    <property type="entry name" value="HTH_metalloreg"/>
    <property type="match status" value="1"/>
</dbReference>
<comment type="caution">
    <text evidence="5">The sequence shown here is derived from an EMBL/GenBank/DDBJ whole genome shotgun (WGS) entry which is preliminary data.</text>
</comment>
<dbReference type="Pfam" id="PF01022">
    <property type="entry name" value="HTH_5"/>
    <property type="match status" value="1"/>
</dbReference>
<protein>
    <submittedName>
        <fullName evidence="5">Transcriptional regulator</fullName>
    </submittedName>
</protein>
<dbReference type="PROSITE" id="PS00846">
    <property type="entry name" value="HTH_ARSR_1"/>
    <property type="match status" value="1"/>
</dbReference>
<evidence type="ECO:0000259" key="4">
    <source>
        <dbReference type="PROSITE" id="PS50987"/>
    </source>
</evidence>
<dbReference type="Proteomes" id="UP000635565">
    <property type="component" value="Unassembled WGS sequence"/>
</dbReference>
<keyword evidence="6" id="KW-1185">Reference proteome</keyword>
<dbReference type="Gene3D" id="1.10.10.10">
    <property type="entry name" value="Winged helix-like DNA-binding domain superfamily/Winged helix DNA-binding domain"/>
    <property type="match status" value="1"/>
</dbReference>
<keyword evidence="2" id="KW-0238">DNA-binding</keyword>
<dbReference type="PRINTS" id="PR00778">
    <property type="entry name" value="HTHARSR"/>
</dbReference>
<dbReference type="InterPro" id="IPR036388">
    <property type="entry name" value="WH-like_DNA-bd_sf"/>
</dbReference>
<name>A0ABQ3VWA9_9CHLR</name>
<dbReference type="PANTHER" id="PTHR43132">
    <property type="entry name" value="ARSENICAL RESISTANCE OPERON REPRESSOR ARSR-RELATED"/>
    <property type="match status" value="1"/>
</dbReference>
<evidence type="ECO:0000256" key="2">
    <source>
        <dbReference type="ARBA" id="ARBA00023125"/>
    </source>
</evidence>
<evidence type="ECO:0000313" key="6">
    <source>
        <dbReference type="Proteomes" id="UP000635565"/>
    </source>
</evidence>